<evidence type="ECO:0000313" key="2">
    <source>
        <dbReference type="Proteomes" id="UP000784294"/>
    </source>
</evidence>
<proteinExistence type="predicted"/>
<gene>
    <name evidence="1" type="ORF">PXEA_LOCUS30886</name>
</gene>
<reference evidence="1" key="1">
    <citation type="submission" date="2018-11" db="EMBL/GenBank/DDBJ databases">
        <authorList>
            <consortium name="Pathogen Informatics"/>
        </authorList>
    </citation>
    <scope>NUCLEOTIDE SEQUENCE</scope>
</reference>
<dbReference type="InterPro" id="IPR010736">
    <property type="entry name" value="SHIPPO-rpt"/>
</dbReference>
<sequence length="163" mass="17964">MQAQRLGMYQVHGVTGNFHAYYELQTRCVPLSLPDDINKRWHYLCISSPAIPLPPGPVFPGPGHYDITTRPVEQRYMSSAVFLSNEPRWVIPGSQAGIGIEVPQAGPTLTGFRDFLLPFTTSTDDNETQPIGASATLPGPTHYNPSAPGRQSFHYNANNVWIA</sequence>
<comment type="caution">
    <text evidence="1">The sequence shown here is derived from an EMBL/GenBank/DDBJ whole genome shotgun (WGS) entry which is preliminary data.</text>
</comment>
<keyword evidence="2" id="KW-1185">Reference proteome</keyword>
<dbReference type="EMBL" id="CAAALY010255005">
    <property type="protein sequence ID" value="VEL37446.1"/>
    <property type="molecule type" value="Genomic_DNA"/>
</dbReference>
<protein>
    <submittedName>
        <fullName evidence="1">Uncharacterized protein</fullName>
    </submittedName>
</protein>
<evidence type="ECO:0000313" key="1">
    <source>
        <dbReference type="EMBL" id="VEL37446.1"/>
    </source>
</evidence>
<dbReference type="Proteomes" id="UP000784294">
    <property type="component" value="Unassembled WGS sequence"/>
</dbReference>
<name>A0A3S5CU87_9PLAT</name>
<accession>A0A3S5CU87</accession>
<organism evidence="1 2">
    <name type="scientific">Protopolystoma xenopodis</name>
    <dbReference type="NCBI Taxonomy" id="117903"/>
    <lineage>
        <taxon>Eukaryota</taxon>
        <taxon>Metazoa</taxon>
        <taxon>Spiralia</taxon>
        <taxon>Lophotrochozoa</taxon>
        <taxon>Platyhelminthes</taxon>
        <taxon>Monogenea</taxon>
        <taxon>Polyopisthocotylea</taxon>
        <taxon>Polystomatidea</taxon>
        <taxon>Polystomatidae</taxon>
        <taxon>Protopolystoma</taxon>
    </lineage>
</organism>
<dbReference type="Pfam" id="PF07004">
    <property type="entry name" value="SHIPPO-rpt"/>
    <property type="match status" value="1"/>
</dbReference>
<dbReference type="AlphaFoldDB" id="A0A3S5CU87"/>
<dbReference type="OrthoDB" id="186871at2759"/>